<name>A0AAU7E4U0_9BACT</name>
<proteinExistence type="predicted"/>
<dbReference type="EMBL" id="CP155620">
    <property type="protein sequence ID" value="XBJ28496.1"/>
    <property type="molecule type" value="Genomic_DNA"/>
</dbReference>
<gene>
    <name evidence="1" type="ORF">AAH949_05160</name>
</gene>
<sequence length="112" mass="13442">MKYYVTIYIDPLVECFLDCENKNFINAEDFTHAFLGLTKDKSPDELDKIDEELRQEYLKNKEWDKIEQKWYGAKELNEFNDSFWGFGTKMNSVNVANNKMLKNNQYTAREYL</sequence>
<organism evidence="1">
    <name type="scientific">Campylobacter sp. CCS1377</name>
    <dbReference type="NCBI Taxonomy" id="3158229"/>
    <lineage>
        <taxon>Bacteria</taxon>
        <taxon>Pseudomonadati</taxon>
        <taxon>Campylobacterota</taxon>
        <taxon>Epsilonproteobacteria</taxon>
        <taxon>Campylobacterales</taxon>
        <taxon>Campylobacteraceae</taxon>
        <taxon>Campylobacter</taxon>
    </lineage>
</organism>
<accession>A0AAU7E4U0</accession>
<protein>
    <submittedName>
        <fullName evidence="1">Uncharacterized protein</fullName>
    </submittedName>
</protein>
<dbReference type="RefSeq" id="WP_208335072.1">
    <property type="nucleotide sequence ID" value="NZ_CP155620.1"/>
</dbReference>
<evidence type="ECO:0000313" key="1">
    <source>
        <dbReference type="EMBL" id="XBJ28496.1"/>
    </source>
</evidence>
<reference evidence="1" key="1">
    <citation type="submission" date="2024-05" db="EMBL/GenBank/DDBJ databases">
        <title>Campylobacter coli isolated from environmental waters in Slovenia.</title>
        <authorList>
            <person name="Zautner A.E."/>
            <person name="Bunk B."/>
            <person name="Riedel T."/>
            <person name="Sproeer C."/>
        </authorList>
    </citation>
    <scope>NUCLEOTIDE SEQUENCE</scope>
    <source>
        <strain evidence="1">CCS1377</strain>
    </source>
</reference>
<dbReference type="AlphaFoldDB" id="A0AAU7E4U0"/>